<evidence type="ECO:0000313" key="1">
    <source>
        <dbReference type="EMBL" id="OCT81494.1"/>
    </source>
</evidence>
<proteinExistence type="predicted"/>
<reference evidence="2" key="1">
    <citation type="journal article" date="2016" name="Nature">
        <title>Genome evolution in the allotetraploid frog Xenopus laevis.</title>
        <authorList>
            <person name="Session A.M."/>
            <person name="Uno Y."/>
            <person name="Kwon T."/>
            <person name="Chapman J.A."/>
            <person name="Toyoda A."/>
            <person name="Takahashi S."/>
            <person name="Fukui A."/>
            <person name="Hikosaka A."/>
            <person name="Suzuki A."/>
            <person name="Kondo M."/>
            <person name="van Heeringen S.J."/>
            <person name="Quigley I."/>
            <person name="Heinz S."/>
            <person name="Ogino H."/>
            <person name="Ochi H."/>
            <person name="Hellsten U."/>
            <person name="Lyons J.B."/>
            <person name="Simakov O."/>
            <person name="Putnam N."/>
            <person name="Stites J."/>
            <person name="Kuroki Y."/>
            <person name="Tanaka T."/>
            <person name="Michiue T."/>
            <person name="Watanabe M."/>
            <person name="Bogdanovic O."/>
            <person name="Lister R."/>
            <person name="Georgiou G."/>
            <person name="Paranjpe S.S."/>
            <person name="van Kruijsbergen I."/>
            <person name="Shu S."/>
            <person name="Carlson J."/>
            <person name="Kinoshita T."/>
            <person name="Ohta Y."/>
            <person name="Mawaribuchi S."/>
            <person name="Jenkins J."/>
            <person name="Grimwood J."/>
            <person name="Schmutz J."/>
            <person name="Mitros T."/>
            <person name="Mozaffari S.V."/>
            <person name="Suzuki Y."/>
            <person name="Haramoto Y."/>
            <person name="Yamamoto T.S."/>
            <person name="Takagi C."/>
            <person name="Heald R."/>
            <person name="Miller K."/>
            <person name="Haudenschild C."/>
            <person name="Kitzman J."/>
            <person name="Nakayama T."/>
            <person name="Izutsu Y."/>
            <person name="Robert J."/>
            <person name="Fortriede J."/>
            <person name="Burns K."/>
            <person name="Lotay V."/>
            <person name="Karimi K."/>
            <person name="Yasuoka Y."/>
            <person name="Dichmann D.S."/>
            <person name="Flajnik M.F."/>
            <person name="Houston D.W."/>
            <person name="Shendure J."/>
            <person name="DuPasquier L."/>
            <person name="Vize P.D."/>
            <person name="Zorn A.M."/>
            <person name="Ito M."/>
            <person name="Marcotte E.M."/>
            <person name="Wallingford J.B."/>
            <person name="Ito Y."/>
            <person name="Asashima M."/>
            <person name="Ueno N."/>
            <person name="Matsuda Y."/>
            <person name="Veenstra G.J."/>
            <person name="Fujiyama A."/>
            <person name="Harland R.M."/>
            <person name="Taira M."/>
            <person name="Rokhsar D.S."/>
        </authorList>
    </citation>
    <scope>NUCLEOTIDE SEQUENCE [LARGE SCALE GENOMIC DNA]</scope>
    <source>
        <strain evidence="2">J</strain>
    </source>
</reference>
<dbReference type="FunFam" id="3.30.250.20:FF:000006">
    <property type="entry name" value="Uncharacterized protein"/>
    <property type="match status" value="1"/>
</dbReference>
<sequence>MTDFFNKLVPHLTTTQLEIGRIHRALGRPPQEDNPRDLFADIAPATVAKRRSFKPITAVLQQYNIKYRWAFPFRLHFTHRGKQYSVTTLEEATELIQQLQLKQRPPNPTSTQEED</sequence>
<name>A0A974CWX9_XENLA</name>
<organism evidence="1 2">
    <name type="scientific">Xenopus laevis</name>
    <name type="common">African clawed frog</name>
    <dbReference type="NCBI Taxonomy" id="8355"/>
    <lineage>
        <taxon>Eukaryota</taxon>
        <taxon>Metazoa</taxon>
        <taxon>Chordata</taxon>
        <taxon>Craniata</taxon>
        <taxon>Vertebrata</taxon>
        <taxon>Euteleostomi</taxon>
        <taxon>Amphibia</taxon>
        <taxon>Batrachia</taxon>
        <taxon>Anura</taxon>
        <taxon>Pipoidea</taxon>
        <taxon>Pipidae</taxon>
        <taxon>Xenopodinae</taxon>
        <taxon>Xenopus</taxon>
        <taxon>Xenopus</taxon>
    </lineage>
</organism>
<evidence type="ECO:0000313" key="2">
    <source>
        <dbReference type="Proteomes" id="UP000694892"/>
    </source>
</evidence>
<dbReference type="InterPro" id="IPR042566">
    <property type="entry name" value="L1_C"/>
</dbReference>
<accession>A0A974CWX9</accession>
<dbReference type="EMBL" id="CM004474">
    <property type="protein sequence ID" value="OCT81494.1"/>
    <property type="molecule type" value="Genomic_DNA"/>
</dbReference>
<dbReference type="Proteomes" id="UP000694892">
    <property type="component" value="Chromosome 5L"/>
</dbReference>
<dbReference type="Gene3D" id="3.30.250.20">
    <property type="entry name" value="L1 transposable element, C-terminal domain"/>
    <property type="match status" value="1"/>
</dbReference>
<gene>
    <name evidence="1" type="ORF">XELAEV_18028314mg</name>
</gene>
<protein>
    <submittedName>
        <fullName evidence="1">Uncharacterized protein</fullName>
    </submittedName>
</protein>
<dbReference type="AlphaFoldDB" id="A0A974CWX9"/>